<dbReference type="EMBL" id="JANAVB010020398">
    <property type="protein sequence ID" value="KAJ6827239.1"/>
    <property type="molecule type" value="Genomic_DNA"/>
</dbReference>
<accession>A0AAX6GEZ9</accession>
<protein>
    <submittedName>
        <fullName evidence="1">Condensin-2 complex subunit H2</fullName>
    </submittedName>
</protein>
<reference evidence="1" key="2">
    <citation type="submission" date="2023-04" db="EMBL/GenBank/DDBJ databases">
        <authorList>
            <person name="Bruccoleri R.E."/>
            <person name="Oakeley E.J."/>
            <person name="Faust A.-M."/>
            <person name="Dessus-Babus S."/>
            <person name="Altorfer M."/>
            <person name="Burckhardt D."/>
            <person name="Oertli M."/>
            <person name="Naumann U."/>
            <person name="Petersen F."/>
            <person name="Wong J."/>
        </authorList>
    </citation>
    <scope>NUCLEOTIDE SEQUENCE</scope>
    <source>
        <strain evidence="1">GSM-AAB239-AS_SAM_17_03QT</strain>
        <tissue evidence="1">Leaf</tissue>
    </source>
</reference>
<name>A0AAX6GEZ9_IRIPA</name>
<comment type="caution">
    <text evidence="1">The sequence shown here is derived from an EMBL/GenBank/DDBJ whole genome shotgun (WGS) entry which is preliminary data.</text>
</comment>
<evidence type="ECO:0000313" key="1">
    <source>
        <dbReference type="EMBL" id="KAJ6827239.1"/>
    </source>
</evidence>
<sequence>MLSLMIKMRFSLGLDDVPVDEKNCLDNGLNNYNISNHFLKPPANLLVLEGDCLDTSGDNVGDLRLLQRFPSFGPM</sequence>
<reference evidence="1" key="1">
    <citation type="journal article" date="2023" name="GigaByte">
        <title>Genome assembly of the bearded iris, Iris pallida Lam.</title>
        <authorList>
            <person name="Bruccoleri R.E."/>
            <person name="Oakeley E.J."/>
            <person name="Faust A.M.E."/>
            <person name="Altorfer M."/>
            <person name="Dessus-Babus S."/>
            <person name="Burckhardt D."/>
            <person name="Oertli M."/>
            <person name="Naumann U."/>
            <person name="Petersen F."/>
            <person name="Wong J."/>
        </authorList>
    </citation>
    <scope>NUCLEOTIDE SEQUENCE</scope>
    <source>
        <strain evidence="1">GSM-AAB239-AS_SAM_17_03QT</strain>
    </source>
</reference>
<dbReference type="Proteomes" id="UP001140949">
    <property type="component" value="Unassembled WGS sequence"/>
</dbReference>
<evidence type="ECO:0000313" key="2">
    <source>
        <dbReference type="Proteomes" id="UP001140949"/>
    </source>
</evidence>
<gene>
    <name evidence="1" type="ORF">M6B38_368990</name>
</gene>
<keyword evidence="2" id="KW-1185">Reference proteome</keyword>
<dbReference type="AlphaFoldDB" id="A0AAX6GEZ9"/>
<proteinExistence type="predicted"/>
<organism evidence="1 2">
    <name type="scientific">Iris pallida</name>
    <name type="common">Sweet iris</name>
    <dbReference type="NCBI Taxonomy" id="29817"/>
    <lineage>
        <taxon>Eukaryota</taxon>
        <taxon>Viridiplantae</taxon>
        <taxon>Streptophyta</taxon>
        <taxon>Embryophyta</taxon>
        <taxon>Tracheophyta</taxon>
        <taxon>Spermatophyta</taxon>
        <taxon>Magnoliopsida</taxon>
        <taxon>Liliopsida</taxon>
        <taxon>Asparagales</taxon>
        <taxon>Iridaceae</taxon>
        <taxon>Iridoideae</taxon>
        <taxon>Irideae</taxon>
        <taxon>Iris</taxon>
    </lineage>
</organism>